<dbReference type="InterPro" id="IPR045809">
    <property type="entry name" value="MobI"/>
</dbReference>
<gene>
    <name evidence="1" type="ORF">KAM343_44430</name>
</gene>
<evidence type="ECO:0000313" key="1">
    <source>
        <dbReference type="EMBL" id="GJA43647.1"/>
    </source>
</evidence>
<sequence length="191" mass="22634">MTQQNISRMAEAWRTISRKQATQADRDNATRMALQQCGEYLIAIHDMAEIEQRRYEFLANRLSDYFWQHNRAHRTPQTPGYPGHFGCRARVRQFKLECHWYYNQFIEQPKGSGKHKVLSHYLPRNGQFTYYKSTFTPAHDWEKPVILATEEGFALIRQLNDQLMQMRRLSRSSQRLLGTLIQHLDEMGVLS</sequence>
<dbReference type="RefSeq" id="WP_223917637.1">
    <property type="nucleotide sequence ID" value="NZ_BPNG01000252.1"/>
</dbReference>
<proteinExistence type="predicted"/>
<reference evidence="1" key="1">
    <citation type="submission" date="2021-07" db="EMBL/GenBank/DDBJ databases">
        <title>Draft genome sequence of carbapenem-resistant Aeromonas spp. in Japan.</title>
        <authorList>
            <person name="Maehana S."/>
            <person name="Suzuki M."/>
            <person name="Kitasato H."/>
        </authorList>
    </citation>
    <scope>NUCLEOTIDE SEQUENCE</scope>
    <source>
        <strain evidence="1">KAM343</strain>
    </source>
</reference>
<protein>
    <submittedName>
        <fullName evidence="1">Uncharacterized protein</fullName>
    </submittedName>
</protein>
<comment type="caution">
    <text evidence="1">The sequence shown here is derived from an EMBL/GenBank/DDBJ whole genome shotgun (WGS) entry which is preliminary data.</text>
</comment>
<name>A0AAV4YV53_AERCA</name>
<evidence type="ECO:0000313" key="2">
    <source>
        <dbReference type="Proteomes" id="UP000886939"/>
    </source>
</evidence>
<dbReference type="Proteomes" id="UP000886939">
    <property type="component" value="Unassembled WGS sequence"/>
</dbReference>
<accession>A0AAV4YV53</accession>
<dbReference type="AlphaFoldDB" id="A0AAV4YV53"/>
<dbReference type="Pfam" id="PF19456">
    <property type="entry name" value="MobI"/>
    <property type="match status" value="1"/>
</dbReference>
<dbReference type="EMBL" id="BPNI01000242">
    <property type="protein sequence ID" value="GJA43647.1"/>
    <property type="molecule type" value="Genomic_DNA"/>
</dbReference>
<organism evidence="1 2">
    <name type="scientific">Aeromonas caviae</name>
    <name type="common">Aeromonas punctata</name>
    <dbReference type="NCBI Taxonomy" id="648"/>
    <lineage>
        <taxon>Bacteria</taxon>
        <taxon>Pseudomonadati</taxon>
        <taxon>Pseudomonadota</taxon>
        <taxon>Gammaproteobacteria</taxon>
        <taxon>Aeromonadales</taxon>
        <taxon>Aeromonadaceae</taxon>
        <taxon>Aeromonas</taxon>
    </lineage>
</organism>